<evidence type="ECO:0000256" key="3">
    <source>
        <dbReference type="ARBA" id="ARBA00022630"/>
    </source>
</evidence>
<organism evidence="10 11">
    <name type="scientific">Nocardia salmonicida</name>
    <dbReference type="NCBI Taxonomy" id="53431"/>
    <lineage>
        <taxon>Bacteria</taxon>
        <taxon>Bacillati</taxon>
        <taxon>Actinomycetota</taxon>
        <taxon>Actinomycetes</taxon>
        <taxon>Mycobacteriales</taxon>
        <taxon>Nocardiaceae</taxon>
        <taxon>Nocardia</taxon>
    </lineage>
</organism>
<feature type="domain" description="Acyl-CoA oxidase/dehydrogenase middle" evidence="8">
    <location>
        <begin position="125"/>
        <end position="211"/>
    </location>
</feature>
<dbReference type="SUPFAM" id="SSF47203">
    <property type="entry name" value="Acyl-CoA dehydrogenase C-terminal domain-like"/>
    <property type="match status" value="1"/>
</dbReference>
<evidence type="ECO:0000259" key="9">
    <source>
        <dbReference type="Pfam" id="PF02771"/>
    </source>
</evidence>
<evidence type="ECO:0000256" key="2">
    <source>
        <dbReference type="ARBA" id="ARBA00009347"/>
    </source>
</evidence>
<proteinExistence type="inferred from homology"/>
<dbReference type="InterPro" id="IPR013786">
    <property type="entry name" value="AcylCoA_DH/ox_N"/>
</dbReference>
<dbReference type="Pfam" id="PF00441">
    <property type="entry name" value="Acyl-CoA_dh_1"/>
    <property type="match status" value="1"/>
</dbReference>
<keyword evidence="3 6" id="KW-0285">Flavoprotein</keyword>
<dbReference type="SUPFAM" id="SSF56645">
    <property type="entry name" value="Acyl-CoA dehydrogenase NM domain-like"/>
    <property type="match status" value="1"/>
</dbReference>
<evidence type="ECO:0000256" key="4">
    <source>
        <dbReference type="ARBA" id="ARBA00022827"/>
    </source>
</evidence>
<gene>
    <name evidence="10" type="ORF">OG308_23995</name>
</gene>
<evidence type="ECO:0000313" key="11">
    <source>
        <dbReference type="Proteomes" id="UP001621418"/>
    </source>
</evidence>
<dbReference type="Pfam" id="PF02770">
    <property type="entry name" value="Acyl-CoA_dh_M"/>
    <property type="match status" value="1"/>
</dbReference>
<dbReference type="Gene3D" id="1.20.140.10">
    <property type="entry name" value="Butyryl-CoA Dehydrogenase, subunit A, domain 3"/>
    <property type="match status" value="1"/>
</dbReference>
<comment type="cofactor">
    <cofactor evidence="1 6">
        <name>FAD</name>
        <dbReference type="ChEBI" id="CHEBI:57692"/>
    </cofactor>
</comment>
<dbReference type="CDD" id="cd00567">
    <property type="entry name" value="ACAD"/>
    <property type="match status" value="1"/>
</dbReference>
<sequence>MEFGLTQDQQLFRGTTKDFLEQESSLRRVRELAEGGGGFDSDWWRRGAELGWVSMLVSAECGGDSISGAGLLDMALVAEEMGRLVSPGPLIVTNVVAAALSESPFATVHTKVIERLMSGESVATYAMCEVDRGWDPAGTQFLATEDGDDIVLTGTKDRVESADQSEYMLVTARHADGLAQYLVPVDLPGVTITPLTGIDLVRKFARVRFDGVRVPRSALVGSGEAAEQAIERQLQIAIVLQCAELVGVVERVFENTLQWMSDRYSFGRPLSSYQALKHRVAEMKMWLEASHGTTAAAARAVEARSSEAAELVSIAKSYVGQVATDIVQDCIQLHGGIAITWEHDIHLYLRRATVNRVSWGTPSEHRERLATIIGV</sequence>
<dbReference type="InterPro" id="IPR009100">
    <property type="entry name" value="AcylCoA_DH/oxidase_NM_dom_sf"/>
</dbReference>
<dbReference type="EMBL" id="CP109527">
    <property type="protein sequence ID" value="WTY34364.1"/>
    <property type="molecule type" value="Genomic_DNA"/>
</dbReference>
<evidence type="ECO:0000313" key="10">
    <source>
        <dbReference type="EMBL" id="WTY34364.1"/>
    </source>
</evidence>
<reference evidence="10 11" key="1">
    <citation type="submission" date="2022-10" db="EMBL/GenBank/DDBJ databases">
        <title>The complete genomes of actinobacterial strains from the NBC collection.</title>
        <authorList>
            <person name="Joergensen T.S."/>
            <person name="Alvarez Arevalo M."/>
            <person name="Sterndorff E.B."/>
            <person name="Faurdal D."/>
            <person name="Vuksanovic O."/>
            <person name="Mourched A.-S."/>
            <person name="Charusanti P."/>
            <person name="Shaw S."/>
            <person name="Blin K."/>
            <person name="Weber T."/>
        </authorList>
    </citation>
    <scope>NUCLEOTIDE SEQUENCE [LARGE SCALE GENOMIC DNA]</scope>
    <source>
        <strain evidence="10 11">NBC_01413</strain>
    </source>
</reference>
<keyword evidence="4 6" id="KW-0274">FAD</keyword>
<dbReference type="InterPro" id="IPR046373">
    <property type="entry name" value="Acyl-CoA_Oxase/DH_mid-dom_sf"/>
</dbReference>
<feature type="domain" description="Acyl-CoA dehydrogenase/oxidase C-terminal" evidence="7">
    <location>
        <begin position="232"/>
        <end position="370"/>
    </location>
</feature>
<keyword evidence="5 6" id="KW-0560">Oxidoreductase</keyword>
<accession>A0ABZ1N3F6</accession>
<evidence type="ECO:0000256" key="1">
    <source>
        <dbReference type="ARBA" id="ARBA00001974"/>
    </source>
</evidence>
<dbReference type="Gene3D" id="2.40.110.10">
    <property type="entry name" value="Butyryl-CoA Dehydrogenase, subunit A, domain 2"/>
    <property type="match status" value="1"/>
</dbReference>
<dbReference type="Proteomes" id="UP001621418">
    <property type="component" value="Chromosome"/>
</dbReference>
<dbReference type="RefSeq" id="WP_405146671.1">
    <property type="nucleotide sequence ID" value="NZ_CP109527.1"/>
</dbReference>
<dbReference type="Pfam" id="PF02771">
    <property type="entry name" value="Acyl-CoA_dh_N"/>
    <property type="match status" value="1"/>
</dbReference>
<dbReference type="PANTHER" id="PTHR43884">
    <property type="entry name" value="ACYL-COA DEHYDROGENASE"/>
    <property type="match status" value="1"/>
</dbReference>
<evidence type="ECO:0000256" key="6">
    <source>
        <dbReference type="RuleBase" id="RU362125"/>
    </source>
</evidence>
<dbReference type="InterPro" id="IPR009075">
    <property type="entry name" value="AcylCo_DH/oxidase_C"/>
</dbReference>
<dbReference type="InterPro" id="IPR037069">
    <property type="entry name" value="AcylCoA_DH/ox_N_sf"/>
</dbReference>
<dbReference type="InterPro" id="IPR006091">
    <property type="entry name" value="Acyl-CoA_Oxase/DH_mid-dom"/>
</dbReference>
<feature type="domain" description="Acyl-CoA dehydrogenase/oxidase N-terminal" evidence="9">
    <location>
        <begin position="6"/>
        <end position="120"/>
    </location>
</feature>
<dbReference type="Gene3D" id="1.10.540.10">
    <property type="entry name" value="Acyl-CoA dehydrogenase/oxidase, N-terminal domain"/>
    <property type="match status" value="1"/>
</dbReference>
<keyword evidence="11" id="KW-1185">Reference proteome</keyword>
<name>A0ABZ1N3F6_9NOCA</name>
<evidence type="ECO:0000259" key="8">
    <source>
        <dbReference type="Pfam" id="PF02770"/>
    </source>
</evidence>
<comment type="similarity">
    <text evidence="2 6">Belongs to the acyl-CoA dehydrogenase family.</text>
</comment>
<evidence type="ECO:0000259" key="7">
    <source>
        <dbReference type="Pfam" id="PF00441"/>
    </source>
</evidence>
<protein>
    <submittedName>
        <fullName evidence="10">Acyl-CoA/acyl-ACP dehydrogenase</fullName>
    </submittedName>
</protein>
<dbReference type="PANTHER" id="PTHR43884:SF20">
    <property type="entry name" value="ACYL-COA DEHYDROGENASE FADE28"/>
    <property type="match status" value="1"/>
</dbReference>
<evidence type="ECO:0000256" key="5">
    <source>
        <dbReference type="ARBA" id="ARBA00023002"/>
    </source>
</evidence>
<dbReference type="InterPro" id="IPR036250">
    <property type="entry name" value="AcylCo_DH-like_C"/>
</dbReference>